<evidence type="ECO:0000256" key="1">
    <source>
        <dbReference type="SAM" id="MobiDB-lite"/>
    </source>
</evidence>
<sequence length="189" mass="19367">MVVLISQVAASGNASMIVGGGYVASRYASYKIATGFGLAAEIGKRQGIGTITPVPMPKDGPVAAKSPDGEPRLIKGLDGKEGLDLGNATMKMPDGSVRSITRSGLEIPDLSPGGLSGGGSRADMQAAADRMHAAAERFENASFHGQIDITGLRRSGVRATAVRVRSRGGLTADMGISEPGAKEDLSDRT</sequence>
<reference evidence="2" key="1">
    <citation type="submission" date="2023-07" db="EMBL/GenBank/DDBJ databases">
        <title>Genomic Encyclopedia of Type Strains, Phase IV (KMG-IV): sequencing the most valuable type-strain genomes for metagenomic binning, comparative biology and taxonomic classification.</title>
        <authorList>
            <person name="Goeker M."/>
        </authorList>
    </citation>
    <scope>NUCLEOTIDE SEQUENCE</scope>
    <source>
        <strain evidence="2">DSM 19569</strain>
    </source>
</reference>
<protein>
    <submittedName>
        <fullName evidence="2">Uncharacterized protein</fullName>
    </submittedName>
</protein>
<feature type="region of interest" description="Disordered" evidence="1">
    <location>
        <begin position="104"/>
        <end position="127"/>
    </location>
</feature>
<evidence type="ECO:0000313" key="2">
    <source>
        <dbReference type="EMBL" id="MDQ0545590.1"/>
    </source>
</evidence>
<gene>
    <name evidence="2" type="ORF">QO001_004534</name>
</gene>
<dbReference type="EMBL" id="JAUSWL010000009">
    <property type="protein sequence ID" value="MDQ0545590.1"/>
    <property type="molecule type" value="Genomic_DNA"/>
</dbReference>
<feature type="region of interest" description="Disordered" evidence="1">
    <location>
        <begin position="51"/>
        <end position="71"/>
    </location>
</feature>
<proteinExistence type="predicted"/>
<organism evidence="2 3">
    <name type="scientific">Methylobacterium brachiatum</name>
    <dbReference type="NCBI Taxonomy" id="269660"/>
    <lineage>
        <taxon>Bacteria</taxon>
        <taxon>Pseudomonadati</taxon>
        <taxon>Pseudomonadota</taxon>
        <taxon>Alphaproteobacteria</taxon>
        <taxon>Hyphomicrobiales</taxon>
        <taxon>Methylobacteriaceae</taxon>
        <taxon>Methylobacterium</taxon>
    </lineage>
</organism>
<dbReference type="RefSeq" id="WP_128754989.1">
    <property type="nucleotide sequence ID" value="NZ_JAJALK010000010.1"/>
</dbReference>
<evidence type="ECO:0000313" key="3">
    <source>
        <dbReference type="Proteomes" id="UP001223420"/>
    </source>
</evidence>
<name>A0AAJ1WY78_9HYPH</name>
<comment type="caution">
    <text evidence="2">The sequence shown here is derived from an EMBL/GenBank/DDBJ whole genome shotgun (WGS) entry which is preliminary data.</text>
</comment>
<dbReference type="Proteomes" id="UP001223420">
    <property type="component" value="Unassembled WGS sequence"/>
</dbReference>
<dbReference type="AlphaFoldDB" id="A0AAJ1WY78"/>
<accession>A0AAJ1WY78</accession>